<dbReference type="Proteomes" id="UP000184474">
    <property type="component" value="Unassembled WGS sequence"/>
</dbReference>
<evidence type="ECO:0000313" key="3">
    <source>
        <dbReference type="EMBL" id="SHK68440.1"/>
    </source>
</evidence>
<dbReference type="InterPro" id="IPR029010">
    <property type="entry name" value="ThuA-like"/>
</dbReference>
<keyword evidence="3" id="KW-0808">Transferase</keyword>
<reference evidence="4" key="1">
    <citation type="submission" date="2016-11" db="EMBL/GenBank/DDBJ databases">
        <authorList>
            <person name="Varghese N."/>
            <person name="Submissions S."/>
        </authorList>
    </citation>
    <scope>NUCLEOTIDE SEQUENCE [LARGE SCALE GENOMIC DNA]</scope>
    <source>
        <strain evidence="4">DSM 26134</strain>
    </source>
</reference>
<gene>
    <name evidence="3" type="ORF">SAMN04488028_107114</name>
</gene>
<dbReference type="InterPro" id="IPR029062">
    <property type="entry name" value="Class_I_gatase-like"/>
</dbReference>
<keyword evidence="3" id="KW-0315">Glutamine amidotransferase</keyword>
<name>A0A1M6UGZ0_REIAG</name>
<sequence length="524" mass="59505">MKKNYWRVYAVIAILQIFGTSLFAQNEDELKVLIFSKTNGWRHPSIEKGQSALGEWADEQNWNLTLSEDSLDISVDNLKGVDVLLFLNTTGDVLGEQEQEALVWYISQGGGFVGVHSAVDTEMQWPWFRQMIGARFKNHPKVQEARSTVSHSHPAVEQWGDSLSFTDEWYNYKEPVVAHANVILNLDEESYNGGNMGENHPLAWYHYFEGGRVFYTGLGHRKGTYDDSGFRTHLSQAINWAGGRYDLALDEGWTDLLDQELSQWDKYLGVPHSSVSGLGDAPKSNDVRKGTPLGLHNDPKNVFSIQIENEEPVLAISGEIYGGLTSKQEYGNYHFKTDFKWGEKKWEPRLDQKRDNGILYHCKGPHGAFWNVWMSSLECQVQESDMGDFIALTDVYGDVSADRLEKENGNSYFVYNPKGDLTPLKWEKGYESGQASKNGLYEKPNGEWNTLEIICVGTTSLHIVNGHVVNVVKNARYDLNGETFPVSSGKIQIQSEAAEAYYRRMQIRPVEDFPKKYKKQAKLK</sequence>
<dbReference type="GO" id="GO:0016787">
    <property type="term" value="F:hydrolase activity"/>
    <property type="evidence" value="ECO:0007669"/>
    <property type="project" value="InterPro"/>
</dbReference>
<dbReference type="STRING" id="156994.SAMN04488028_107114"/>
<dbReference type="Gene3D" id="2.60.120.560">
    <property type="entry name" value="Exo-inulinase, domain 1"/>
    <property type="match status" value="1"/>
</dbReference>
<organism evidence="3 4">
    <name type="scientific">Reichenbachiella agariperforans</name>
    <dbReference type="NCBI Taxonomy" id="156994"/>
    <lineage>
        <taxon>Bacteria</taxon>
        <taxon>Pseudomonadati</taxon>
        <taxon>Bacteroidota</taxon>
        <taxon>Cytophagia</taxon>
        <taxon>Cytophagales</taxon>
        <taxon>Reichenbachiellaceae</taxon>
        <taxon>Reichenbachiella</taxon>
    </lineage>
</organism>
<protein>
    <submittedName>
        <fullName evidence="3">Type 1 glutamine amidotransferase (GATase1)</fullName>
    </submittedName>
</protein>
<dbReference type="Pfam" id="PF06439">
    <property type="entry name" value="3keto-disac_hyd"/>
    <property type="match status" value="1"/>
</dbReference>
<accession>A0A1M6UGZ0</accession>
<feature type="domain" description="ThuA-like" evidence="1">
    <location>
        <begin position="31"/>
        <end position="241"/>
    </location>
</feature>
<dbReference type="SUPFAM" id="SSF52317">
    <property type="entry name" value="Class I glutamine amidotransferase-like"/>
    <property type="match status" value="1"/>
</dbReference>
<dbReference type="Gene3D" id="3.40.50.880">
    <property type="match status" value="1"/>
</dbReference>
<proteinExistence type="predicted"/>
<dbReference type="GO" id="GO:0016740">
    <property type="term" value="F:transferase activity"/>
    <property type="evidence" value="ECO:0007669"/>
    <property type="project" value="UniProtKB-KW"/>
</dbReference>
<dbReference type="InterPro" id="IPR010496">
    <property type="entry name" value="AL/BT2_dom"/>
</dbReference>
<dbReference type="AlphaFoldDB" id="A0A1M6UGZ0"/>
<keyword evidence="4" id="KW-1185">Reference proteome</keyword>
<dbReference type="Pfam" id="PF06283">
    <property type="entry name" value="ThuA"/>
    <property type="match status" value="1"/>
</dbReference>
<evidence type="ECO:0000259" key="2">
    <source>
        <dbReference type="Pfam" id="PF06439"/>
    </source>
</evidence>
<feature type="domain" description="3-keto-alpha-glucoside-1,2-lyase/3-keto-2-hydroxy-glucal hydratase" evidence="2">
    <location>
        <begin position="252"/>
        <end position="508"/>
    </location>
</feature>
<dbReference type="PANTHER" id="PTHR40469">
    <property type="entry name" value="SECRETED GLYCOSYL HYDROLASE"/>
    <property type="match status" value="1"/>
</dbReference>
<evidence type="ECO:0000313" key="4">
    <source>
        <dbReference type="Proteomes" id="UP000184474"/>
    </source>
</evidence>
<evidence type="ECO:0000259" key="1">
    <source>
        <dbReference type="Pfam" id="PF06283"/>
    </source>
</evidence>
<dbReference type="EMBL" id="FRAA01000007">
    <property type="protein sequence ID" value="SHK68440.1"/>
    <property type="molecule type" value="Genomic_DNA"/>
</dbReference>
<dbReference type="PANTHER" id="PTHR40469:SF2">
    <property type="entry name" value="GALACTOSE-BINDING DOMAIN-LIKE SUPERFAMILY PROTEIN"/>
    <property type="match status" value="1"/>
</dbReference>